<dbReference type="CDD" id="cd11614">
    <property type="entry name" value="SAF_CpaB_FlgA_like"/>
    <property type="match status" value="1"/>
</dbReference>
<keyword evidence="2" id="KW-1133">Transmembrane helix</keyword>
<dbReference type="Pfam" id="PF08666">
    <property type="entry name" value="SAF"/>
    <property type="match status" value="1"/>
</dbReference>
<evidence type="ECO:0000259" key="3">
    <source>
        <dbReference type="SMART" id="SM00858"/>
    </source>
</evidence>
<gene>
    <name evidence="4" type="ORF">F0U60_14560</name>
</gene>
<keyword evidence="2" id="KW-0812">Transmembrane</keyword>
<reference evidence="4 5" key="1">
    <citation type="submission" date="2019-08" db="EMBL/GenBank/DDBJ databases">
        <title>Archangium and Cystobacter genomes.</title>
        <authorList>
            <person name="Chen I.-C.K."/>
            <person name="Wielgoss S."/>
        </authorList>
    </citation>
    <scope>NUCLEOTIDE SEQUENCE [LARGE SCALE GENOMIC DNA]</scope>
    <source>
        <strain evidence="4 5">Cbm 6</strain>
    </source>
</reference>
<dbReference type="EMBL" id="CP043494">
    <property type="protein sequence ID" value="WNG45192.1"/>
    <property type="molecule type" value="Genomic_DNA"/>
</dbReference>
<dbReference type="InterPro" id="IPR013974">
    <property type="entry name" value="SAF"/>
</dbReference>
<proteinExistence type="predicted"/>
<feature type="region of interest" description="Disordered" evidence="1">
    <location>
        <begin position="139"/>
        <end position="165"/>
    </location>
</feature>
<feature type="domain" description="SAF" evidence="3">
    <location>
        <begin position="54"/>
        <end position="118"/>
    </location>
</feature>
<keyword evidence="2" id="KW-0472">Membrane</keyword>
<dbReference type="RefSeq" id="WP_395819487.1">
    <property type="nucleotide sequence ID" value="NZ_CP043494.1"/>
</dbReference>
<sequence>MSAPRKPLHKGMLVGGVVVGLGVGLVAFGLGAGVLAYTLVKKAEKEARAGWTLVPVIVPQRDFAPGEVLTLDELAQRSAPEQLVTSSMVRPDSATYVVGQALTVPVQAGEPLRWAFFAAATEKLEPSERLLSDECQRALDLQPNRSRPDQTAGKIRERLVGGGSR</sequence>
<protein>
    <recommendedName>
        <fullName evidence="3">SAF domain-containing protein</fullName>
    </recommendedName>
</protein>
<feature type="transmembrane region" description="Helical" evidence="2">
    <location>
        <begin position="12"/>
        <end position="40"/>
    </location>
</feature>
<evidence type="ECO:0000313" key="4">
    <source>
        <dbReference type="EMBL" id="WNG45192.1"/>
    </source>
</evidence>
<name>A0ABY9WQY7_9BACT</name>
<organism evidence="4 5">
    <name type="scientific">Archangium minus</name>
    <dbReference type="NCBI Taxonomy" id="83450"/>
    <lineage>
        <taxon>Bacteria</taxon>
        <taxon>Pseudomonadati</taxon>
        <taxon>Myxococcota</taxon>
        <taxon>Myxococcia</taxon>
        <taxon>Myxococcales</taxon>
        <taxon>Cystobacterineae</taxon>
        <taxon>Archangiaceae</taxon>
        <taxon>Archangium</taxon>
    </lineage>
</organism>
<dbReference type="SMART" id="SM00858">
    <property type="entry name" value="SAF"/>
    <property type="match status" value="1"/>
</dbReference>
<dbReference type="Proteomes" id="UP001611383">
    <property type="component" value="Chromosome"/>
</dbReference>
<accession>A0ABY9WQY7</accession>
<keyword evidence="5" id="KW-1185">Reference proteome</keyword>
<evidence type="ECO:0000256" key="2">
    <source>
        <dbReference type="SAM" id="Phobius"/>
    </source>
</evidence>
<evidence type="ECO:0000313" key="5">
    <source>
        <dbReference type="Proteomes" id="UP001611383"/>
    </source>
</evidence>
<evidence type="ECO:0000256" key="1">
    <source>
        <dbReference type="SAM" id="MobiDB-lite"/>
    </source>
</evidence>